<reference evidence="1" key="1">
    <citation type="submission" date="2020-03" db="EMBL/GenBank/DDBJ databases">
        <title>Genome of Pelagibius litoralis DSM 21314T.</title>
        <authorList>
            <person name="Wang G."/>
        </authorList>
    </citation>
    <scope>NUCLEOTIDE SEQUENCE</scope>
    <source>
        <strain evidence="1">DSM 21314</strain>
    </source>
</reference>
<dbReference type="AlphaFoldDB" id="A0A967EW32"/>
<evidence type="ECO:0000313" key="2">
    <source>
        <dbReference type="Proteomes" id="UP000761264"/>
    </source>
</evidence>
<dbReference type="EMBL" id="JAAQPH010000007">
    <property type="protein sequence ID" value="NIA69139.1"/>
    <property type="molecule type" value="Genomic_DNA"/>
</dbReference>
<sequence>MSQMPEIVETRHARPAALFRFAVILRGEDFATDGAEGTSERIGFYIVRTATAADQATAEQLALFDLEAEIRSSATLQEYFTATGSIAVEEVALLDDDIDDSNSGFIFYRM</sequence>
<organism evidence="1 2">
    <name type="scientific">Pelagibius litoralis</name>
    <dbReference type="NCBI Taxonomy" id="374515"/>
    <lineage>
        <taxon>Bacteria</taxon>
        <taxon>Pseudomonadati</taxon>
        <taxon>Pseudomonadota</taxon>
        <taxon>Alphaproteobacteria</taxon>
        <taxon>Rhodospirillales</taxon>
        <taxon>Rhodovibrionaceae</taxon>
        <taxon>Pelagibius</taxon>
    </lineage>
</organism>
<evidence type="ECO:0000313" key="1">
    <source>
        <dbReference type="EMBL" id="NIA69139.1"/>
    </source>
</evidence>
<name>A0A967EW32_9PROT</name>
<gene>
    <name evidence="1" type="ORF">HBA54_11120</name>
</gene>
<protein>
    <submittedName>
        <fullName evidence="1">Uncharacterized protein</fullName>
    </submittedName>
</protein>
<keyword evidence="2" id="KW-1185">Reference proteome</keyword>
<dbReference type="Proteomes" id="UP000761264">
    <property type="component" value="Unassembled WGS sequence"/>
</dbReference>
<dbReference type="RefSeq" id="WP_167224422.1">
    <property type="nucleotide sequence ID" value="NZ_JAAQPH010000007.1"/>
</dbReference>
<comment type="caution">
    <text evidence="1">The sequence shown here is derived from an EMBL/GenBank/DDBJ whole genome shotgun (WGS) entry which is preliminary data.</text>
</comment>
<accession>A0A967EW32</accession>
<proteinExistence type="predicted"/>